<name>A0A1I3VTZ3_9GAMM</name>
<evidence type="ECO:0000313" key="2">
    <source>
        <dbReference type="Proteomes" id="UP000198924"/>
    </source>
</evidence>
<dbReference type="STRING" id="45496.SAMN04488079_103228"/>
<proteinExistence type="predicted"/>
<dbReference type="Proteomes" id="UP000198924">
    <property type="component" value="Unassembled WGS sequence"/>
</dbReference>
<dbReference type="RefSeq" id="WP_091711840.1">
    <property type="nucleotide sequence ID" value="NZ_FOSH01000003.1"/>
</dbReference>
<evidence type="ECO:0000313" key="1">
    <source>
        <dbReference type="EMBL" id="SFJ98894.1"/>
    </source>
</evidence>
<reference evidence="2" key="1">
    <citation type="submission" date="2016-10" db="EMBL/GenBank/DDBJ databases">
        <authorList>
            <person name="Varghese N."/>
            <person name="Submissions S."/>
        </authorList>
    </citation>
    <scope>NUCLEOTIDE SEQUENCE [LARGE SCALE GENOMIC DNA]</scope>
    <source>
        <strain evidence="2">DSM 11578</strain>
    </source>
</reference>
<protein>
    <recommendedName>
        <fullName evidence="3">Metallopeptidase toxin 4</fullName>
    </recommendedName>
</protein>
<organism evidence="1 2">
    <name type="scientific">Methylophaga sulfidovorans</name>
    <dbReference type="NCBI Taxonomy" id="45496"/>
    <lineage>
        <taxon>Bacteria</taxon>
        <taxon>Pseudomonadati</taxon>
        <taxon>Pseudomonadota</taxon>
        <taxon>Gammaproteobacteria</taxon>
        <taxon>Thiotrichales</taxon>
        <taxon>Piscirickettsiaceae</taxon>
        <taxon>Methylophaga</taxon>
    </lineage>
</organism>
<dbReference type="EMBL" id="FOSH01000003">
    <property type="protein sequence ID" value="SFJ98894.1"/>
    <property type="molecule type" value="Genomic_DNA"/>
</dbReference>
<gene>
    <name evidence="1" type="ORF">SAMN04488079_103228</name>
</gene>
<accession>A0A1I3VTZ3</accession>
<sequence length="137" mass="16157">MQELIGTLLLMAVNFSQYEMPEQQPLLEAIKHQQLIDILCEGKECNALAYYDDKKNTIFYDETLTENSIIARGYIVHEMVHFLQYQYDAVVEKPSCTQRMLLEREAYQVQQRFLRANHMMTYDVDMAIRLLSGVCRH</sequence>
<keyword evidence="2" id="KW-1185">Reference proteome</keyword>
<dbReference type="OrthoDB" id="5609008at2"/>
<evidence type="ECO:0008006" key="3">
    <source>
        <dbReference type="Google" id="ProtNLM"/>
    </source>
</evidence>
<dbReference type="AlphaFoldDB" id="A0A1I3VTZ3"/>